<evidence type="ECO:0000313" key="10">
    <source>
        <dbReference type="Proteomes" id="UP000280960"/>
    </source>
</evidence>
<dbReference type="InterPro" id="IPR051393">
    <property type="entry name" value="ABC_transporter_permease"/>
</dbReference>
<dbReference type="PANTHER" id="PTHR30193">
    <property type="entry name" value="ABC TRANSPORTER PERMEASE PROTEIN"/>
    <property type="match status" value="1"/>
</dbReference>
<evidence type="ECO:0000256" key="1">
    <source>
        <dbReference type="ARBA" id="ARBA00004651"/>
    </source>
</evidence>
<gene>
    <name evidence="9" type="ORF">D2962_03050</name>
</gene>
<evidence type="ECO:0000256" key="2">
    <source>
        <dbReference type="ARBA" id="ARBA00022448"/>
    </source>
</evidence>
<reference evidence="9 10" key="1">
    <citation type="submission" date="2018-10" db="EMBL/GenBank/DDBJ databases">
        <authorList>
            <person name="Zhang X."/>
        </authorList>
    </citation>
    <scope>NUCLEOTIDE SEQUENCE [LARGE SCALE GENOMIC DNA]</scope>
    <source>
        <strain evidence="9 10">SK-G1</strain>
    </source>
</reference>
<proteinExistence type="inferred from homology"/>
<feature type="transmembrane region" description="Helical" evidence="7">
    <location>
        <begin position="14"/>
        <end position="38"/>
    </location>
</feature>
<evidence type="ECO:0000256" key="5">
    <source>
        <dbReference type="ARBA" id="ARBA00022989"/>
    </source>
</evidence>
<keyword evidence="6 7" id="KW-0472">Membrane</keyword>
<keyword evidence="10" id="KW-1185">Reference proteome</keyword>
<dbReference type="AlphaFoldDB" id="A0A3G2R2Z9"/>
<feature type="transmembrane region" description="Helical" evidence="7">
    <location>
        <begin position="115"/>
        <end position="134"/>
    </location>
</feature>
<dbReference type="Proteomes" id="UP000280960">
    <property type="component" value="Chromosome"/>
</dbReference>
<dbReference type="InterPro" id="IPR035906">
    <property type="entry name" value="MetI-like_sf"/>
</dbReference>
<sequence length="307" mass="34905">MFIGRRRLSQEQKLALVGAFFVMPAMILFFITVFVPLIQAFYMSLFDWSTIRDVKNFVLFKNYINMFHDPKFIKSVTVTVSWTAVVVPTITFISLLLAIILNMKSLRFKGLFRTIYFIPVVTNMVASSFVWKWLFEPTNGVINYFLSLLNLPQPGWLADPKWALPAMMVVGVWKQIGFAMVIFLAGLQTIPKDIFEAAYIDGASGWTILRKITIPLLNPTIVFTTVMLVINAFRVFTIPYVMSAGGFSYGVPGGPLDSTRVFVIHIYDYGFKQFDLGYASANAFFLLAVILIVTVLQIKILQKPFEY</sequence>
<keyword evidence="5 7" id="KW-1133">Transmembrane helix</keyword>
<dbReference type="PROSITE" id="PS50928">
    <property type="entry name" value="ABC_TM1"/>
    <property type="match status" value="1"/>
</dbReference>
<keyword evidence="2 7" id="KW-0813">Transport</keyword>
<evidence type="ECO:0000256" key="6">
    <source>
        <dbReference type="ARBA" id="ARBA00023136"/>
    </source>
</evidence>
<dbReference type="PANTHER" id="PTHR30193:SF37">
    <property type="entry name" value="INNER MEMBRANE ABC TRANSPORTER PERMEASE PROTEIN YCJO"/>
    <property type="match status" value="1"/>
</dbReference>
<dbReference type="GO" id="GO:0055085">
    <property type="term" value="P:transmembrane transport"/>
    <property type="evidence" value="ECO:0007669"/>
    <property type="project" value="InterPro"/>
</dbReference>
<comment type="similarity">
    <text evidence="7">Belongs to the binding-protein-dependent transport system permease family.</text>
</comment>
<dbReference type="CDD" id="cd06261">
    <property type="entry name" value="TM_PBP2"/>
    <property type="match status" value="1"/>
</dbReference>
<keyword evidence="3" id="KW-1003">Cell membrane</keyword>
<feature type="transmembrane region" description="Helical" evidence="7">
    <location>
        <begin position="276"/>
        <end position="298"/>
    </location>
</feature>
<dbReference type="RefSeq" id="WP_122014104.1">
    <property type="nucleotide sequence ID" value="NZ_CP033169.1"/>
</dbReference>
<dbReference type="Pfam" id="PF00528">
    <property type="entry name" value="BPD_transp_1"/>
    <property type="match status" value="1"/>
</dbReference>
<protein>
    <submittedName>
        <fullName evidence="9">Sugar ABC transporter permease</fullName>
    </submittedName>
</protein>
<evidence type="ECO:0000256" key="3">
    <source>
        <dbReference type="ARBA" id="ARBA00022475"/>
    </source>
</evidence>
<feature type="transmembrane region" description="Helical" evidence="7">
    <location>
        <begin position="162"/>
        <end position="185"/>
    </location>
</feature>
<dbReference type="EMBL" id="CP033169">
    <property type="protein sequence ID" value="AYO29719.1"/>
    <property type="molecule type" value="Genomic_DNA"/>
</dbReference>
<dbReference type="Gene3D" id="1.10.3720.10">
    <property type="entry name" value="MetI-like"/>
    <property type="match status" value="1"/>
</dbReference>
<evidence type="ECO:0000256" key="4">
    <source>
        <dbReference type="ARBA" id="ARBA00022692"/>
    </source>
</evidence>
<evidence type="ECO:0000256" key="7">
    <source>
        <dbReference type="RuleBase" id="RU363032"/>
    </source>
</evidence>
<feature type="transmembrane region" description="Helical" evidence="7">
    <location>
        <begin position="220"/>
        <end position="242"/>
    </location>
</feature>
<dbReference type="InterPro" id="IPR000515">
    <property type="entry name" value="MetI-like"/>
</dbReference>
<feature type="transmembrane region" description="Helical" evidence="7">
    <location>
        <begin position="80"/>
        <end position="103"/>
    </location>
</feature>
<accession>A0A3G2R2Z9</accession>
<keyword evidence="4 7" id="KW-0812">Transmembrane</keyword>
<feature type="domain" description="ABC transmembrane type-1" evidence="8">
    <location>
        <begin position="76"/>
        <end position="297"/>
    </location>
</feature>
<name>A0A3G2R2Z9_9FIRM</name>
<comment type="subcellular location">
    <subcellularLocation>
        <location evidence="1 7">Cell membrane</location>
        <topology evidence="1 7">Multi-pass membrane protein</topology>
    </subcellularLocation>
</comment>
<dbReference type="KEGG" id="bacg:D2962_03050"/>
<dbReference type="SUPFAM" id="SSF161098">
    <property type="entry name" value="MetI-like"/>
    <property type="match status" value="1"/>
</dbReference>
<dbReference type="GO" id="GO:0005886">
    <property type="term" value="C:plasma membrane"/>
    <property type="evidence" value="ECO:0007669"/>
    <property type="project" value="UniProtKB-SubCell"/>
</dbReference>
<evidence type="ECO:0000313" key="9">
    <source>
        <dbReference type="EMBL" id="AYO29719.1"/>
    </source>
</evidence>
<organism evidence="9 10">
    <name type="scientific">Biomaibacter acetigenes</name>
    <dbReference type="NCBI Taxonomy" id="2316383"/>
    <lineage>
        <taxon>Bacteria</taxon>
        <taxon>Bacillati</taxon>
        <taxon>Bacillota</taxon>
        <taxon>Clostridia</taxon>
        <taxon>Thermosediminibacterales</taxon>
        <taxon>Tepidanaerobacteraceae</taxon>
        <taxon>Biomaibacter</taxon>
    </lineage>
</organism>
<evidence type="ECO:0000259" key="8">
    <source>
        <dbReference type="PROSITE" id="PS50928"/>
    </source>
</evidence>